<name>A0ABU3S2W5_9HYPH</name>
<dbReference type="RefSeq" id="WP_316017039.1">
    <property type="nucleotide sequence ID" value="NZ_JAWDID010000004.1"/>
</dbReference>
<organism evidence="3 4">
    <name type="scientific">Bosea rubneri</name>
    <dbReference type="NCBI Taxonomy" id="3075434"/>
    <lineage>
        <taxon>Bacteria</taxon>
        <taxon>Pseudomonadati</taxon>
        <taxon>Pseudomonadota</taxon>
        <taxon>Alphaproteobacteria</taxon>
        <taxon>Hyphomicrobiales</taxon>
        <taxon>Boseaceae</taxon>
        <taxon>Bosea</taxon>
    </lineage>
</organism>
<dbReference type="Proteomes" id="UP001254257">
    <property type="component" value="Unassembled WGS sequence"/>
</dbReference>
<dbReference type="InterPro" id="IPR002563">
    <property type="entry name" value="Flavin_Rdtase-like_dom"/>
</dbReference>
<dbReference type="SMART" id="SM00903">
    <property type="entry name" value="Flavin_Reduct"/>
    <property type="match status" value="1"/>
</dbReference>
<comment type="caution">
    <text evidence="3">The sequence shown here is derived from an EMBL/GenBank/DDBJ whole genome shotgun (WGS) entry which is preliminary data.</text>
</comment>
<dbReference type="PANTHER" id="PTHR30466">
    <property type="entry name" value="FLAVIN REDUCTASE"/>
    <property type="match status" value="1"/>
</dbReference>
<accession>A0ABU3S2W5</accession>
<sequence>MTKTLEAAMSAAVPEAAAFRDAMAEVASAAHLVTTSGPSGRAGMTATAIASVSDAPPTLLACIEAGSRTLAAIEASGFFCVNTLSALDYELAGVFSGRAGISGEARFARGEWITLATGAPVLKSALVSFDCRLVAAHPVATHKVLIGEVVALGGGGAGEGLVYRKRRFGGF</sequence>
<evidence type="ECO:0000313" key="4">
    <source>
        <dbReference type="Proteomes" id="UP001254257"/>
    </source>
</evidence>
<gene>
    <name evidence="3" type="ORF">RKE40_04505</name>
</gene>
<dbReference type="InterPro" id="IPR012349">
    <property type="entry name" value="Split_barrel_FMN-bd"/>
</dbReference>
<dbReference type="InterPro" id="IPR050268">
    <property type="entry name" value="NADH-dep_flavin_reductase"/>
</dbReference>
<dbReference type="EMBL" id="JAWDID010000004">
    <property type="protein sequence ID" value="MDU0339123.1"/>
    <property type="molecule type" value="Genomic_DNA"/>
</dbReference>
<keyword evidence="4" id="KW-1185">Reference proteome</keyword>
<keyword evidence="1" id="KW-0560">Oxidoreductase</keyword>
<dbReference type="Gene3D" id="2.30.110.10">
    <property type="entry name" value="Electron Transport, Fmn-binding Protein, Chain A"/>
    <property type="match status" value="1"/>
</dbReference>
<dbReference type="Pfam" id="PF01613">
    <property type="entry name" value="Flavin_Reduct"/>
    <property type="match status" value="1"/>
</dbReference>
<reference evidence="3 4" key="1">
    <citation type="submission" date="2023-09" db="EMBL/GenBank/DDBJ databases">
        <title>Whole genome shotgun sequencing (WGS) of Bosea sp. ZW T0_25, isolated from stored onions (Allium cepa).</title>
        <authorList>
            <person name="Stoll D.A."/>
            <person name="Huch M."/>
        </authorList>
    </citation>
    <scope>NUCLEOTIDE SEQUENCE [LARGE SCALE GENOMIC DNA]</scope>
    <source>
        <strain evidence="3 4">ZW T0_25</strain>
    </source>
</reference>
<dbReference type="PANTHER" id="PTHR30466:SF1">
    <property type="entry name" value="FMN REDUCTASE (NADH) RUTF"/>
    <property type="match status" value="1"/>
</dbReference>
<evidence type="ECO:0000313" key="3">
    <source>
        <dbReference type="EMBL" id="MDU0339123.1"/>
    </source>
</evidence>
<evidence type="ECO:0000259" key="2">
    <source>
        <dbReference type="SMART" id="SM00903"/>
    </source>
</evidence>
<evidence type="ECO:0000256" key="1">
    <source>
        <dbReference type="ARBA" id="ARBA00023002"/>
    </source>
</evidence>
<proteinExistence type="predicted"/>
<protein>
    <submittedName>
        <fullName evidence="3">Flavin reductase</fullName>
    </submittedName>
</protein>
<dbReference type="SUPFAM" id="SSF50475">
    <property type="entry name" value="FMN-binding split barrel"/>
    <property type="match status" value="1"/>
</dbReference>
<feature type="domain" description="Flavin reductase like" evidence="2">
    <location>
        <begin position="23"/>
        <end position="170"/>
    </location>
</feature>